<protein>
    <submittedName>
        <fullName evidence="2">Uncharacterized protein</fullName>
    </submittedName>
</protein>
<proteinExistence type="predicted"/>
<dbReference type="NCBIfam" id="NF047539">
    <property type="entry name" value="XAC2610_fam"/>
    <property type="match status" value="1"/>
</dbReference>
<name>A0AAI8ESS7_XANAC</name>
<dbReference type="KEGG" id="xac:XAC3208"/>
<feature type="region of interest" description="Disordered" evidence="1">
    <location>
        <begin position="150"/>
        <end position="230"/>
    </location>
</feature>
<dbReference type="AlphaFoldDB" id="A0AAI8ESS7"/>
<accession>A0AAI8ESS7</accession>
<evidence type="ECO:0000313" key="2">
    <source>
        <dbReference type="EMBL" id="AAM38051.1"/>
    </source>
</evidence>
<gene>
    <name evidence="2" type="ordered locus">XAC3208</name>
</gene>
<sequence>MALSTAAMAMPITERVGRVMLFSLLQLQRAARSASGRAGRKGADCPHSSGWKNVIALFRAVRDGTVRARQHELISALHEPAPQSCARPPIFCGEVDEVAAVLPACRHVGADRLRHHARRHADRDHCQPAGRCGAASGGTGLGAQRVVFRRGRRIRPGRPPTDSHHRRNPVARVSGQGSDTALSGWPDRVRRLRPMVVPRRQGAEPAGDQGTGDPARRHPATAQRHRSDPAGLEAGHRAPVGAVVAAAGGGLVLSRLAGLRTARSVRLPAATLTSVDRRLSRVLRHWRPSRAQPGCGCLPTVPNQLRMCFTSLHLPSIRAACALLIAMAGGLAFGAAADDTRLRLTLDAQTRATAALVGQRLHVVLSPGDAEQWFDANVDDGEGGVQLRSDDYNFDGRPDLAVSAMLGQVNEAVWVFVFDPARRRFHALAAPTRPAVQCEGFFNLVADQQQRSLTSSCRGGPMWYADVYRYDAGGRLYVWRTQQRIESPQIQTLLESGSEDGMPLSVWPMYDPRGVKVASEIGTTLEEPMPVQLHVQVTRLPLYATPTATATKRYLVRGDQADALDVSADGARLQVRYRSAGRSDSVGWIDVDAAMQ</sequence>
<dbReference type="Proteomes" id="UP000000576">
    <property type="component" value="Chromosome"/>
</dbReference>
<dbReference type="InterPro" id="IPR058087">
    <property type="entry name" value="XAC2610_dom"/>
</dbReference>
<evidence type="ECO:0000313" key="3">
    <source>
        <dbReference type="Proteomes" id="UP000000576"/>
    </source>
</evidence>
<reference evidence="2 3" key="1">
    <citation type="journal article" date="2002" name="Nature">
        <title>Comparison of the genomes of two Xanthomonas pathogens with differing host specificities.</title>
        <authorList>
            <person name="da Silva A.C."/>
            <person name="Ferro J.A."/>
            <person name="Reinach F.C."/>
            <person name="Farah C.S."/>
            <person name="Furlan L.R."/>
            <person name="Quaggio R.B."/>
            <person name="Monteiro-Vitorello C.B."/>
            <person name="Van Sluys M.A."/>
            <person name="Almeida N.F."/>
            <person name="Alves L.M."/>
            <person name="do Amaral A.M."/>
            <person name="Bertolini M.C."/>
            <person name="Camargo L.E."/>
            <person name="Camarotte G."/>
            <person name="Cannavan F."/>
            <person name="Cardozo J."/>
            <person name="Chambergo F."/>
            <person name="Ciapina L.P."/>
            <person name="Cicarelli R.M."/>
            <person name="Coutinho L.L."/>
            <person name="Cursino-Santos J.R."/>
            <person name="El-Dorry H."/>
            <person name="Faria J.B."/>
            <person name="Ferreira A.J."/>
            <person name="Ferreira R.C."/>
            <person name="Ferro M.I."/>
            <person name="Formighieri E.F."/>
            <person name="Franco M.C."/>
            <person name="Greggio C.C."/>
            <person name="Gruber A."/>
            <person name="Katsuyama A.M."/>
            <person name="Kishi L.T."/>
            <person name="Leite R.P."/>
            <person name="Lemos E.G."/>
            <person name="Lemos M.V."/>
            <person name="Locali E.C."/>
            <person name="Machado M.A."/>
            <person name="Madeira A.M."/>
            <person name="Martinez-Rossi N.M."/>
            <person name="Martins E.C."/>
            <person name="Meidanis J."/>
            <person name="Menck C.F."/>
            <person name="Miyaki C.Y."/>
            <person name="Moon D.H."/>
            <person name="Moreira L.M."/>
            <person name="Novo M.T."/>
            <person name="Okura V.K."/>
            <person name="Oliveira M.C."/>
            <person name="Oliveira V.R."/>
            <person name="Pereira H.A."/>
            <person name="Rossi A."/>
            <person name="Sena J.A."/>
            <person name="Silva C."/>
            <person name="de Souza R.F."/>
            <person name="Spinola L.A."/>
            <person name="Takita M.A."/>
            <person name="Tamura R.E."/>
            <person name="Teixeira E.C."/>
            <person name="Tezza R.I."/>
            <person name="Trindade dos Santos M."/>
            <person name="Truffi D."/>
            <person name="Tsai S.M."/>
            <person name="White F.F."/>
            <person name="Setubal J.C."/>
            <person name="Kitajima J.P."/>
        </authorList>
    </citation>
    <scope>NUCLEOTIDE SEQUENCE [LARGE SCALE GENOMIC DNA]</scope>
    <source>
        <strain evidence="2 3">306</strain>
    </source>
</reference>
<evidence type="ECO:0000256" key="1">
    <source>
        <dbReference type="SAM" id="MobiDB-lite"/>
    </source>
</evidence>
<organism evidence="2 3">
    <name type="scientific">Xanthomonas axonopodis pv. citri (strain 306)</name>
    <dbReference type="NCBI Taxonomy" id="190486"/>
    <lineage>
        <taxon>Bacteria</taxon>
        <taxon>Pseudomonadati</taxon>
        <taxon>Pseudomonadota</taxon>
        <taxon>Gammaproteobacteria</taxon>
        <taxon>Lysobacterales</taxon>
        <taxon>Lysobacteraceae</taxon>
        <taxon>Xanthomonas</taxon>
    </lineage>
</organism>
<dbReference type="EMBL" id="AE008923">
    <property type="protein sequence ID" value="AAM38051.1"/>
    <property type="molecule type" value="Genomic_DNA"/>
</dbReference>